<dbReference type="SUPFAM" id="SSF53756">
    <property type="entry name" value="UDP-Glycosyltransferase/glycogen phosphorylase"/>
    <property type="match status" value="1"/>
</dbReference>
<dbReference type="Pfam" id="PF04464">
    <property type="entry name" value="Glyphos_transf"/>
    <property type="match status" value="1"/>
</dbReference>
<name>A0A2S6H1P5_9PSEU</name>
<accession>A0A2S6H1P5</accession>
<evidence type="ECO:0000313" key="2">
    <source>
        <dbReference type="EMBL" id="PPK71392.1"/>
    </source>
</evidence>
<dbReference type="InterPro" id="IPR007554">
    <property type="entry name" value="Glycerophosphate_synth"/>
</dbReference>
<protein>
    <submittedName>
        <fullName evidence="2">CDP-glycerol:poly(Glycerophosphate) glycerophosphotransferase</fullName>
    </submittedName>
</protein>
<feature type="compositionally biased region" description="Polar residues" evidence="1">
    <location>
        <begin position="1"/>
        <end position="21"/>
    </location>
</feature>
<dbReference type="EMBL" id="PTIX01000001">
    <property type="protein sequence ID" value="PPK71392.1"/>
    <property type="molecule type" value="Genomic_DNA"/>
</dbReference>
<evidence type="ECO:0000313" key="3">
    <source>
        <dbReference type="Proteomes" id="UP000239203"/>
    </source>
</evidence>
<organism evidence="2 3">
    <name type="scientific">Actinokineospora auranticolor</name>
    <dbReference type="NCBI Taxonomy" id="155976"/>
    <lineage>
        <taxon>Bacteria</taxon>
        <taxon>Bacillati</taxon>
        <taxon>Actinomycetota</taxon>
        <taxon>Actinomycetes</taxon>
        <taxon>Pseudonocardiales</taxon>
        <taxon>Pseudonocardiaceae</taxon>
        <taxon>Actinokineospora</taxon>
    </lineage>
</organism>
<dbReference type="Proteomes" id="UP000239203">
    <property type="component" value="Unassembled WGS sequence"/>
</dbReference>
<sequence length="450" mass="49501">MSAMTTPAPSPGGENQRSPMSRLSERYPAIRRVPSALRRRIRVVERPDETVARVVEARPEQARWGSTGYRRTVLLGAHTVTSLMRLEDICVLLEDDPRVQLVYTQVPDRLGTGVAKRLGELEVRVVPWEEAVDTRYDLAISASLHRMEDVPALRRFAAPHGAGYNKLWPRWSHPGAERPVYGLDRESLLDRDGSLVFDSLVLPHPDHLRTLARQCPEAVPAAIVAGDPCFDRLVACQADRERFRAGLGVRTGQTLVAVASTWGQESLLCRQFDLLAALPAALPADHRVIATLHPAVWSEHGSRQVRTWLRKAREAGVDLVDVGEDWRALVAAADVLIADHSSLTAYAAGVGVPVLLSHFPDLDIDPDSVLAELAACSPRLDSTVPLPVQLGAARAARAEQWEIARRRVATAHGLSADLIRQTLYRLLDLTEPTTSAAWPVVPVPRLVVNM</sequence>
<keyword evidence="2" id="KW-0808">Transferase</keyword>
<reference evidence="2 3" key="1">
    <citation type="submission" date="2018-02" db="EMBL/GenBank/DDBJ databases">
        <title>Genomic Encyclopedia of Archaeal and Bacterial Type Strains, Phase II (KMG-II): from individual species to whole genera.</title>
        <authorList>
            <person name="Goeker M."/>
        </authorList>
    </citation>
    <scope>NUCLEOTIDE SEQUENCE [LARGE SCALE GENOMIC DNA]</scope>
    <source>
        <strain evidence="2 3">YU 961-1</strain>
    </source>
</reference>
<gene>
    <name evidence="2" type="ORF">CLV40_101582</name>
</gene>
<dbReference type="GO" id="GO:0016020">
    <property type="term" value="C:membrane"/>
    <property type="evidence" value="ECO:0007669"/>
    <property type="project" value="InterPro"/>
</dbReference>
<dbReference type="GO" id="GO:0047355">
    <property type="term" value="F:CDP-glycerol glycerophosphotransferase activity"/>
    <property type="evidence" value="ECO:0007669"/>
    <property type="project" value="InterPro"/>
</dbReference>
<comment type="caution">
    <text evidence="2">The sequence shown here is derived from an EMBL/GenBank/DDBJ whole genome shotgun (WGS) entry which is preliminary data.</text>
</comment>
<feature type="region of interest" description="Disordered" evidence="1">
    <location>
        <begin position="1"/>
        <end position="25"/>
    </location>
</feature>
<keyword evidence="3" id="KW-1185">Reference proteome</keyword>
<evidence type="ECO:0000256" key="1">
    <source>
        <dbReference type="SAM" id="MobiDB-lite"/>
    </source>
</evidence>
<dbReference type="InterPro" id="IPR043148">
    <property type="entry name" value="TagF_C"/>
</dbReference>
<dbReference type="AlphaFoldDB" id="A0A2S6H1P5"/>
<proteinExistence type="predicted"/>
<dbReference type="Gene3D" id="3.40.50.12580">
    <property type="match status" value="1"/>
</dbReference>